<comment type="cofactor">
    <cofactor evidence="6">
        <name>Zn(2+)</name>
        <dbReference type="ChEBI" id="CHEBI:29105"/>
    </cofactor>
    <text evidence="6">Binds 1 zinc ion.</text>
</comment>
<dbReference type="GO" id="GO:0006518">
    <property type="term" value="P:peptide metabolic process"/>
    <property type="evidence" value="ECO:0007669"/>
    <property type="project" value="TreeGrafter"/>
</dbReference>
<dbReference type="InterPro" id="IPR001567">
    <property type="entry name" value="Pept_M3A_M3B_dom"/>
</dbReference>
<sequence length="568" mass="66700">MKFSQYTYERPQMEELTKNFHQELQLFTEAATFQAQDEAMSRLMTLRNHFETMESLAHVRYTTNTNDVFYREEKAFFDDVTPSYQGLISEFFQALTSSTFRNELENKWNPHLFALAQAELQTYSPAVEEKLKEENKRVSAYVKLLASAQIDFQGEKRTLSQLIPFTQSPDREVRRAAVVARFQFFEENKDTFDEMYDALVTLRTAIAKELGFNSYTELAYQRLHRTDYTKEDVKAFRQQVKEHLVPFCNEMREKQRQRIGVESLRFHDDTFSFPDGNPKPQGDADWIVKQAGEIFKEMSPETDTFYQFMEQSELLDLVSKEGKAPGGYCTYMTDFGAPFIFANFNGSQGDVKVLLHEAGHAFQAYSSRHFQVPEYLSPTLEACEIHSMSMEFLAYPWLEQLFGEETARYKYDHLMNAVKFIPYGVAVDEFQHWVYEYPEATPAERKEAWRNIEREYLPHRNYDGISFLEEGGFWQNQPHIYKRPFYYIDYTLAQICALQFWQRSRHSFDEAWQAYYQLCCEGGSKPFTELLKVAGLQSPFKPGCVETVLDEVRKWEAAFDESSLQMKS</sequence>
<evidence type="ECO:0000256" key="3">
    <source>
        <dbReference type="ARBA" id="ARBA00022801"/>
    </source>
</evidence>
<keyword evidence="3 6" id="KW-0378">Hydrolase</keyword>
<dbReference type="InterPro" id="IPR045090">
    <property type="entry name" value="Pept_M3A_M3B"/>
</dbReference>
<dbReference type="NCBIfam" id="TIGR02289">
    <property type="entry name" value="M3_not_pepF"/>
    <property type="match status" value="1"/>
</dbReference>
<keyword evidence="1 6" id="KW-0645">Protease</keyword>
<dbReference type="PANTHER" id="PTHR11804:SF28">
    <property type="entry name" value="OLIGOENDOPEPTIDASE F"/>
    <property type="match status" value="1"/>
</dbReference>
<evidence type="ECO:0000313" key="8">
    <source>
        <dbReference type="EMBL" id="EIT83667.1"/>
    </source>
</evidence>
<comment type="similarity">
    <text evidence="6">Belongs to the peptidase M3 family.</text>
</comment>
<dbReference type="PATRIC" id="fig|1196324.3.peg.3888"/>
<keyword evidence="4 6" id="KW-0862">Zinc</keyword>
<dbReference type="AlphaFoldDB" id="I8ADN5"/>
<keyword evidence="5 6" id="KW-0482">Metalloprotease</keyword>
<keyword evidence="9" id="KW-1185">Reference proteome</keyword>
<feature type="domain" description="Peptidase M3A/M3B catalytic" evidence="7">
    <location>
        <begin position="166"/>
        <end position="268"/>
    </location>
</feature>
<dbReference type="Pfam" id="PF01432">
    <property type="entry name" value="Peptidase_M3"/>
    <property type="match status" value="2"/>
</dbReference>
<dbReference type="Gene3D" id="1.10.1370.30">
    <property type="match status" value="1"/>
</dbReference>
<feature type="domain" description="Peptidase M3A/M3B catalytic" evidence="7">
    <location>
        <begin position="312"/>
        <end position="542"/>
    </location>
</feature>
<dbReference type="RefSeq" id="WP_007203893.1">
    <property type="nucleotide sequence ID" value="NZ_AKKV01000053.1"/>
</dbReference>
<evidence type="ECO:0000256" key="6">
    <source>
        <dbReference type="RuleBase" id="RU003435"/>
    </source>
</evidence>
<gene>
    <name evidence="8" type="ORF">A374_19145</name>
</gene>
<organism evidence="8 9">
    <name type="scientific">Fictibacillus macauensis ZFHKF-1</name>
    <dbReference type="NCBI Taxonomy" id="1196324"/>
    <lineage>
        <taxon>Bacteria</taxon>
        <taxon>Bacillati</taxon>
        <taxon>Bacillota</taxon>
        <taxon>Bacilli</taxon>
        <taxon>Bacillales</taxon>
        <taxon>Fictibacillaceae</taxon>
        <taxon>Fictibacillus</taxon>
    </lineage>
</organism>
<evidence type="ECO:0000256" key="1">
    <source>
        <dbReference type="ARBA" id="ARBA00022670"/>
    </source>
</evidence>
<dbReference type="GO" id="GO:0006508">
    <property type="term" value="P:proteolysis"/>
    <property type="evidence" value="ECO:0007669"/>
    <property type="project" value="UniProtKB-KW"/>
</dbReference>
<evidence type="ECO:0000256" key="4">
    <source>
        <dbReference type="ARBA" id="ARBA00022833"/>
    </source>
</evidence>
<evidence type="ECO:0000313" key="9">
    <source>
        <dbReference type="Proteomes" id="UP000004080"/>
    </source>
</evidence>
<dbReference type="InterPro" id="IPR011976">
    <property type="entry name" value="Pept_M3B_oligopep-rel"/>
</dbReference>
<evidence type="ECO:0000259" key="7">
    <source>
        <dbReference type="Pfam" id="PF01432"/>
    </source>
</evidence>
<dbReference type="eggNOG" id="COG1164">
    <property type="taxonomic scope" value="Bacteria"/>
</dbReference>
<dbReference type="EMBL" id="AKKV01000053">
    <property type="protein sequence ID" value="EIT83667.1"/>
    <property type="molecule type" value="Genomic_DNA"/>
</dbReference>
<dbReference type="PANTHER" id="PTHR11804">
    <property type="entry name" value="PROTEASE M3 THIMET OLIGOPEPTIDASE-RELATED"/>
    <property type="match status" value="1"/>
</dbReference>
<dbReference type="MEROPS" id="M03.010"/>
<dbReference type="OrthoDB" id="9762795at2"/>
<proteinExistence type="inferred from homology"/>
<evidence type="ECO:0000256" key="5">
    <source>
        <dbReference type="ARBA" id="ARBA00023049"/>
    </source>
</evidence>
<comment type="caution">
    <text evidence="8">The sequence shown here is derived from an EMBL/GenBank/DDBJ whole genome shotgun (WGS) entry which is preliminary data.</text>
</comment>
<dbReference type="STRING" id="1196324.A374_19145"/>
<name>I8ADN5_9BACL</name>
<dbReference type="GO" id="GO:0046872">
    <property type="term" value="F:metal ion binding"/>
    <property type="evidence" value="ECO:0007669"/>
    <property type="project" value="UniProtKB-UniRule"/>
</dbReference>
<evidence type="ECO:0000256" key="2">
    <source>
        <dbReference type="ARBA" id="ARBA00022723"/>
    </source>
</evidence>
<dbReference type="CDD" id="cd09606">
    <property type="entry name" value="M3B_PepF"/>
    <property type="match status" value="1"/>
</dbReference>
<protein>
    <submittedName>
        <fullName evidence="8">Oligoendopeptidase</fullName>
    </submittedName>
</protein>
<dbReference type="SUPFAM" id="SSF55486">
    <property type="entry name" value="Metalloproteases ('zincins'), catalytic domain"/>
    <property type="match status" value="1"/>
</dbReference>
<reference evidence="8 9" key="1">
    <citation type="journal article" date="2012" name="J. Bacteriol.">
        <title>Genome of Bacillus macauensis ZFHKF-1, a Long-Chain-Forming Bacterium.</title>
        <authorList>
            <person name="Cai L."/>
            <person name="Zhang T."/>
        </authorList>
    </citation>
    <scope>NUCLEOTIDE SEQUENCE [LARGE SCALE GENOMIC DNA]</scope>
    <source>
        <strain evidence="8 9">ZFHKF-1</strain>
    </source>
</reference>
<keyword evidence="2 6" id="KW-0479">Metal-binding</keyword>
<dbReference type="Proteomes" id="UP000004080">
    <property type="component" value="Unassembled WGS sequence"/>
</dbReference>
<dbReference type="GO" id="GO:0004222">
    <property type="term" value="F:metalloendopeptidase activity"/>
    <property type="evidence" value="ECO:0007669"/>
    <property type="project" value="InterPro"/>
</dbReference>
<accession>I8ADN5</accession>